<keyword evidence="5 8" id="KW-0408">Iron</keyword>
<reference evidence="9 10" key="1">
    <citation type="journal article" date="2019" name="Emerg. Microbes Infect.">
        <title>Comprehensive subspecies identification of 175 nontuberculous mycobacteria species based on 7547 genomic profiles.</title>
        <authorList>
            <person name="Matsumoto Y."/>
            <person name="Kinjo T."/>
            <person name="Motooka D."/>
            <person name="Nabeya D."/>
            <person name="Jung N."/>
            <person name="Uechi K."/>
            <person name="Horii T."/>
            <person name="Iida T."/>
            <person name="Fujita J."/>
            <person name="Nakamura S."/>
        </authorList>
    </citation>
    <scope>NUCLEOTIDE SEQUENCE [LARGE SCALE GENOMIC DNA]</scope>
    <source>
        <strain evidence="9 10">JCM 15658</strain>
    </source>
</reference>
<dbReference type="InterPro" id="IPR001080">
    <property type="entry name" value="3Fe4S_ferredoxin"/>
</dbReference>
<evidence type="ECO:0000256" key="4">
    <source>
        <dbReference type="ARBA" id="ARBA00022982"/>
    </source>
</evidence>
<evidence type="ECO:0000256" key="2">
    <source>
        <dbReference type="ARBA" id="ARBA00022448"/>
    </source>
</evidence>
<comment type="function">
    <text evidence="8">Ferredoxins are iron-sulfur proteins that transfer electrons in a wide variety of metabolic reactions.</text>
</comment>
<evidence type="ECO:0000256" key="8">
    <source>
        <dbReference type="RuleBase" id="RU368020"/>
    </source>
</evidence>
<dbReference type="Gene3D" id="3.30.70.20">
    <property type="match status" value="1"/>
</dbReference>
<comment type="cofactor">
    <cofactor evidence="1">
        <name>[3Fe-4S] cluster</name>
        <dbReference type="ChEBI" id="CHEBI:21137"/>
    </cofactor>
</comment>
<evidence type="ECO:0000256" key="5">
    <source>
        <dbReference type="ARBA" id="ARBA00023004"/>
    </source>
</evidence>
<keyword evidence="10" id="KW-1185">Reference proteome</keyword>
<organism evidence="9 10">
    <name type="scientific">Mycolicibacterium monacense</name>
    <name type="common">Mycobacterium monacense</name>
    <dbReference type="NCBI Taxonomy" id="85693"/>
    <lineage>
        <taxon>Bacteria</taxon>
        <taxon>Bacillati</taxon>
        <taxon>Actinomycetota</taxon>
        <taxon>Actinomycetes</taxon>
        <taxon>Mycobacteriales</taxon>
        <taxon>Mycobacteriaceae</taxon>
        <taxon>Mycolicibacterium</taxon>
    </lineage>
</organism>
<accession>A0AAD1IYF0</accession>
<evidence type="ECO:0000313" key="9">
    <source>
        <dbReference type="EMBL" id="BBZ62879.1"/>
    </source>
</evidence>
<evidence type="ECO:0000256" key="3">
    <source>
        <dbReference type="ARBA" id="ARBA00022723"/>
    </source>
</evidence>
<dbReference type="GO" id="GO:0009055">
    <property type="term" value="F:electron transfer activity"/>
    <property type="evidence" value="ECO:0007669"/>
    <property type="project" value="UniProtKB-UniRule"/>
</dbReference>
<keyword evidence="3 8" id="KW-0479">Metal-binding</keyword>
<dbReference type="PRINTS" id="PR00352">
    <property type="entry name" value="3FE4SFRDOXIN"/>
</dbReference>
<dbReference type="Pfam" id="PF13459">
    <property type="entry name" value="Fer4_15"/>
    <property type="match status" value="1"/>
</dbReference>
<keyword evidence="7" id="KW-0003">3Fe-4S</keyword>
<keyword evidence="2 8" id="KW-0813">Transport</keyword>
<gene>
    <name evidence="9" type="ORF">MMON_41800</name>
</gene>
<evidence type="ECO:0000313" key="10">
    <source>
        <dbReference type="Proteomes" id="UP000466039"/>
    </source>
</evidence>
<evidence type="ECO:0000256" key="7">
    <source>
        <dbReference type="ARBA" id="ARBA00023291"/>
    </source>
</evidence>
<protein>
    <recommendedName>
        <fullName evidence="8">Ferredoxin</fullName>
    </recommendedName>
</protein>
<dbReference type="InterPro" id="IPR051269">
    <property type="entry name" value="Fe-S_cluster_ET"/>
</dbReference>
<evidence type="ECO:0000256" key="6">
    <source>
        <dbReference type="ARBA" id="ARBA00023014"/>
    </source>
</evidence>
<name>A0AAD1IYF0_MYCMB</name>
<proteinExistence type="predicted"/>
<dbReference type="AlphaFoldDB" id="A0AAD1IYF0"/>
<dbReference type="PANTHER" id="PTHR36923">
    <property type="entry name" value="FERREDOXIN"/>
    <property type="match status" value="1"/>
</dbReference>
<evidence type="ECO:0000256" key="1">
    <source>
        <dbReference type="ARBA" id="ARBA00001927"/>
    </source>
</evidence>
<dbReference type="GO" id="GO:0005506">
    <property type="term" value="F:iron ion binding"/>
    <property type="evidence" value="ECO:0007669"/>
    <property type="project" value="UniProtKB-UniRule"/>
</dbReference>
<keyword evidence="6 8" id="KW-0411">Iron-sulfur</keyword>
<dbReference type="RefSeq" id="WP_064872007.1">
    <property type="nucleotide sequence ID" value="NZ_AP022617.1"/>
</dbReference>
<dbReference type="Proteomes" id="UP000466039">
    <property type="component" value="Chromosome"/>
</dbReference>
<dbReference type="SUPFAM" id="SSF54862">
    <property type="entry name" value="4Fe-4S ferredoxins"/>
    <property type="match status" value="1"/>
</dbReference>
<dbReference type="GO" id="GO:0051538">
    <property type="term" value="F:3 iron, 4 sulfur cluster binding"/>
    <property type="evidence" value="ECO:0007669"/>
    <property type="project" value="UniProtKB-KW"/>
</dbReference>
<dbReference type="PANTHER" id="PTHR36923:SF3">
    <property type="entry name" value="FERREDOXIN"/>
    <property type="match status" value="1"/>
</dbReference>
<sequence length="64" mass="6892">MRIEANRDVCISAGNCVMSAPEVFDQDDDGIVVLLADPVPESEHEHAREAVKLCPATALRVASE</sequence>
<keyword evidence="4 8" id="KW-0249">Electron transport</keyword>
<dbReference type="EMBL" id="AP022617">
    <property type="protein sequence ID" value="BBZ62879.1"/>
    <property type="molecule type" value="Genomic_DNA"/>
</dbReference>